<evidence type="ECO:0000313" key="3">
    <source>
        <dbReference type="Proteomes" id="UP001295444"/>
    </source>
</evidence>
<evidence type="ECO:0000313" key="2">
    <source>
        <dbReference type="EMBL" id="CAH2282820.1"/>
    </source>
</evidence>
<gene>
    <name evidence="2" type="ORF">PECUL_23A001569</name>
</gene>
<dbReference type="AlphaFoldDB" id="A0AAD1RWV1"/>
<organism evidence="2 3">
    <name type="scientific">Pelobates cultripes</name>
    <name type="common">Western spadefoot toad</name>
    <dbReference type="NCBI Taxonomy" id="61616"/>
    <lineage>
        <taxon>Eukaryota</taxon>
        <taxon>Metazoa</taxon>
        <taxon>Chordata</taxon>
        <taxon>Craniata</taxon>
        <taxon>Vertebrata</taxon>
        <taxon>Euteleostomi</taxon>
        <taxon>Amphibia</taxon>
        <taxon>Batrachia</taxon>
        <taxon>Anura</taxon>
        <taxon>Pelobatoidea</taxon>
        <taxon>Pelobatidae</taxon>
        <taxon>Pelobates</taxon>
    </lineage>
</organism>
<name>A0AAD1RWV1_PELCU</name>
<feature type="region of interest" description="Disordered" evidence="1">
    <location>
        <begin position="239"/>
        <end position="282"/>
    </location>
</feature>
<proteinExistence type="predicted"/>
<feature type="region of interest" description="Disordered" evidence="1">
    <location>
        <begin position="171"/>
        <end position="208"/>
    </location>
</feature>
<feature type="compositionally biased region" description="Basic and acidic residues" evidence="1">
    <location>
        <begin position="1"/>
        <end position="12"/>
    </location>
</feature>
<feature type="region of interest" description="Disordered" evidence="1">
    <location>
        <begin position="1"/>
        <end position="63"/>
    </location>
</feature>
<sequence>MGAQVDTEKEKTYQGALPKLGVHHISDSHTPAAHRGREHWTPSVDYRSRPLPPSSEQLGKQLTRPPGLVGVISVLPSNNKHTGGRAAQTVGVQHSQGTDKMAAQHRPQTKDTDTQPSLQPIAALDRLCKSFWAILRSSGATHVQAMRAVATRCRHYDAMLRVRRTTARWTSLKRPAKQETLPGHTGANTRPHPRRNLSAAQAPQASSSLCPRLRAQRGILGPSAVAAAYRITVSMSTLTPVGDSESQHRGATESTCQHRLGPQEHLNRLTGNAIKASRTGIG</sequence>
<dbReference type="EMBL" id="OW240915">
    <property type="protein sequence ID" value="CAH2282820.1"/>
    <property type="molecule type" value="Genomic_DNA"/>
</dbReference>
<evidence type="ECO:0000256" key="1">
    <source>
        <dbReference type="SAM" id="MobiDB-lite"/>
    </source>
</evidence>
<feature type="compositionally biased region" description="Low complexity" evidence="1">
    <location>
        <begin position="198"/>
        <end position="208"/>
    </location>
</feature>
<protein>
    <submittedName>
        <fullName evidence="2">Uncharacterized protein</fullName>
    </submittedName>
</protein>
<feature type="region of interest" description="Disordered" evidence="1">
    <location>
        <begin position="77"/>
        <end position="118"/>
    </location>
</feature>
<keyword evidence="3" id="KW-1185">Reference proteome</keyword>
<accession>A0AAD1RWV1</accession>
<reference evidence="2" key="1">
    <citation type="submission" date="2022-03" db="EMBL/GenBank/DDBJ databases">
        <authorList>
            <person name="Alioto T."/>
            <person name="Alioto T."/>
            <person name="Gomez Garrido J."/>
        </authorList>
    </citation>
    <scope>NUCLEOTIDE SEQUENCE</scope>
</reference>
<dbReference type="Proteomes" id="UP001295444">
    <property type="component" value="Chromosome 04"/>
</dbReference>